<dbReference type="AlphaFoldDB" id="A0A914VVH3"/>
<accession>A0A914VVH3</accession>
<keyword evidence="2" id="KW-1185">Reference proteome</keyword>
<keyword evidence="1" id="KW-0812">Transmembrane</keyword>
<evidence type="ECO:0000256" key="1">
    <source>
        <dbReference type="SAM" id="Phobius"/>
    </source>
</evidence>
<reference evidence="3" key="1">
    <citation type="submission" date="2022-11" db="UniProtKB">
        <authorList>
            <consortium name="WormBaseParasite"/>
        </authorList>
    </citation>
    <scope>IDENTIFICATION</scope>
</reference>
<feature type="transmembrane region" description="Helical" evidence="1">
    <location>
        <begin position="89"/>
        <end position="109"/>
    </location>
</feature>
<proteinExistence type="predicted"/>
<evidence type="ECO:0000313" key="2">
    <source>
        <dbReference type="Proteomes" id="UP000887566"/>
    </source>
</evidence>
<organism evidence="2 3">
    <name type="scientific">Plectus sambesii</name>
    <dbReference type="NCBI Taxonomy" id="2011161"/>
    <lineage>
        <taxon>Eukaryota</taxon>
        <taxon>Metazoa</taxon>
        <taxon>Ecdysozoa</taxon>
        <taxon>Nematoda</taxon>
        <taxon>Chromadorea</taxon>
        <taxon>Plectida</taxon>
        <taxon>Plectina</taxon>
        <taxon>Plectoidea</taxon>
        <taxon>Plectidae</taxon>
        <taxon>Plectus</taxon>
    </lineage>
</organism>
<protein>
    <submittedName>
        <fullName evidence="3">Uncharacterized protein</fullName>
    </submittedName>
</protein>
<dbReference type="Proteomes" id="UP000887566">
    <property type="component" value="Unplaced"/>
</dbReference>
<name>A0A914VVH3_9BILA</name>
<evidence type="ECO:0000313" key="3">
    <source>
        <dbReference type="WBParaSite" id="PSAMB.scaffold2479size22966.g18028.t1"/>
    </source>
</evidence>
<keyword evidence="1" id="KW-1133">Transmembrane helix</keyword>
<sequence length="112" mass="12622">MLFRRRGRCETGSRNDCRMKRVKPHRPVVIRHPDWSSSSSSLRARARQRRPPWLYGRKSSRVTAAVGAANISAVTALNGRRIERTIARITRVLLVVVISVVVVVVVVVVSRP</sequence>
<keyword evidence="1" id="KW-0472">Membrane</keyword>
<dbReference type="WBParaSite" id="PSAMB.scaffold2479size22966.g18028.t1">
    <property type="protein sequence ID" value="PSAMB.scaffold2479size22966.g18028.t1"/>
    <property type="gene ID" value="PSAMB.scaffold2479size22966.g18028"/>
</dbReference>